<dbReference type="OrthoDB" id="448455at2759"/>
<keyword evidence="5" id="KW-1185">Reference proteome</keyword>
<gene>
    <name evidence="4" type="primary">jg12984</name>
    <name evidence="4" type="ORF">PAEG_LOCUS18726</name>
</gene>
<keyword evidence="1" id="KW-0677">Repeat</keyword>
<dbReference type="Pfam" id="PF13637">
    <property type="entry name" value="Ank_4"/>
    <property type="match status" value="1"/>
</dbReference>
<dbReference type="InterPro" id="IPR002110">
    <property type="entry name" value="Ankyrin_rpt"/>
</dbReference>
<feature type="repeat" description="ANK" evidence="3">
    <location>
        <begin position="187"/>
        <end position="219"/>
    </location>
</feature>
<dbReference type="PANTHER" id="PTHR24173:SF74">
    <property type="entry name" value="ANKYRIN REPEAT DOMAIN-CONTAINING PROTEIN 16"/>
    <property type="match status" value="1"/>
</dbReference>
<dbReference type="SMART" id="SM00248">
    <property type="entry name" value="ANK"/>
    <property type="match status" value="9"/>
</dbReference>
<proteinExistence type="predicted"/>
<dbReference type="InterPro" id="IPR036770">
    <property type="entry name" value="Ankyrin_rpt-contain_sf"/>
</dbReference>
<evidence type="ECO:0000313" key="4">
    <source>
        <dbReference type="EMBL" id="CAH2242403.1"/>
    </source>
</evidence>
<dbReference type="PANTHER" id="PTHR24173">
    <property type="entry name" value="ANKYRIN REPEAT CONTAINING"/>
    <property type="match status" value="1"/>
</dbReference>
<protein>
    <submittedName>
        <fullName evidence="4">Jg12984 protein</fullName>
    </submittedName>
</protein>
<dbReference type="Proteomes" id="UP000838756">
    <property type="component" value="Unassembled WGS sequence"/>
</dbReference>
<dbReference type="Gene3D" id="1.25.40.20">
    <property type="entry name" value="Ankyrin repeat-containing domain"/>
    <property type="match status" value="3"/>
</dbReference>
<dbReference type="Pfam" id="PF00023">
    <property type="entry name" value="Ank"/>
    <property type="match status" value="2"/>
</dbReference>
<reference evidence="4" key="1">
    <citation type="submission" date="2022-03" db="EMBL/GenBank/DDBJ databases">
        <authorList>
            <person name="Lindestad O."/>
        </authorList>
    </citation>
    <scope>NUCLEOTIDE SEQUENCE</scope>
</reference>
<evidence type="ECO:0000256" key="2">
    <source>
        <dbReference type="ARBA" id="ARBA00023043"/>
    </source>
</evidence>
<evidence type="ECO:0000256" key="3">
    <source>
        <dbReference type="PROSITE-ProRule" id="PRU00023"/>
    </source>
</evidence>
<dbReference type="SUPFAM" id="SSF48403">
    <property type="entry name" value="Ankyrin repeat"/>
    <property type="match status" value="1"/>
</dbReference>
<dbReference type="Pfam" id="PF12796">
    <property type="entry name" value="Ank_2"/>
    <property type="match status" value="2"/>
</dbReference>
<feature type="repeat" description="ANK" evidence="3">
    <location>
        <begin position="253"/>
        <end position="285"/>
    </location>
</feature>
<dbReference type="PROSITE" id="PS50088">
    <property type="entry name" value="ANK_REPEAT"/>
    <property type="match status" value="7"/>
</dbReference>
<keyword evidence="2 3" id="KW-0040">ANK repeat</keyword>
<name>A0A8S4RV34_9NEOP</name>
<dbReference type="EMBL" id="CAKXAJ010025642">
    <property type="protein sequence ID" value="CAH2242403.1"/>
    <property type="molecule type" value="Genomic_DNA"/>
</dbReference>
<feature type="repeat" description="ANK" evidence="3">
    <location>
        <begin position="44"/>
        <end position="76"/>
    </location>
</feature>
<organism evidence="4 5">
    <name type="scientific">Pararge aegeria aegeria</name>
    <dbReference type="NCBI Taxonomy" id="348720"/>
    <lineage>
        <taxon>Eukaryota</taxon>
        <taxon>Metazoa</taxon>
        <taxon>Ecdysozoa</taxon>
        <taxon>Arthropoda</taxon>
        <taxon>Hexapoda</taxon>
        <taxon>Insecta</taxon>
        <taxon>Pterygota</taxon>
        <taxon>Neoptera</taxon>
        <taxon>Endopterygota</taxon>
        <taxon>Lepidoptera</taxon>
        <taxon>Glossata</taxon>
        <taxon>Ditrysia</taxon>
        <taxon>Papilionoidea</taxon>
        <taxon>Nymphalidae</taxon>
        <taxon>Satyrinae</taxon>
        <taxon>Satyrini</taxon>
        <taxon>Parargina</taxon>
        <taxon>Pararge</taxon>
    </lineage>
</organism>
<dbReference type="PRINTS" id="PR01415">
    <property type="entry name" value="ANKYRIN"/>
</dbReference>
<sequence length="341" mass="35999">MTAEGRARVQQNDLLLHEAVIKNEPEAVREALKRPTDVNCRNNYGRAPIHWAASRGNVEIIKLLMSAHCDIEAVDKTRDYSKLVFPQFGMRPLLMAAWHGHLAAVQTLVKAGACLAATNKKHNDILQCACARGSKDVVAYALSLGANVQGCDAAGDAPLALAARAGHAGVVELLLDSGADVDATNKIGRTALHVACEGGHSSTAALLVSKGASRDARDHSGRAPLHQAAVHRHTELVRVLLDTGCNVNATDNNGVTSLQMACAQGCRGIVEHLLAYGADVHLQNNVGSSALHAACAADANDIVELLLAHGADPALTDQVTRTIKSLRQTDIATKQVDSLFI</sequence>
<evidence type="ECO:0000313" key="5">
    <source>
        <dbReference type="Proteomes" id="UP000838756"/>
    </source>
</evidence>
<feature type="repeat" description="ANK" evidence="3">
    <location>
        <begin position="286"/>
        <end position="318"/>
    </location>
</feature>
<dbReference type="AlphaFoldDB" id="A0A8S4RV34"/>
<accession>A0A8S4RV34</accession>
<feature type="repeat" description="ANK" evidence="3">
    <location>
        <begin position="154"/>
        <end position="186"/>
    </location>
</feature>
<feature type="repeat" description="ANK" evidence="3">
    <location>
        <begin position="88"/>
        <end position="120"/>
    </location>
</feature>
<comment type="caution">
    <text evidence="4">The sequence shown here is derived from an EMBL/GenBank/DDBJ whole genome shotgun (WGS) entry which is preliminary data.</text>
</comment>
<feature type="repeat" description="ANK" evidence="3">
    <location>
        <begin position="220"/>
        <end position="252"/>
    </location>
</feature>
<dbReference type="PROSITE" id="PS50297">
    <property type="entry name" value="ANK_REP_REGION"/>
    <property type="match status" value="6"/>
</dbReference>
<evidence type="ECO:0000256" key="1">
    <source>
        <dbReference type="ARBA" id="ARBA00022737"/>
    </source>
</evidence>